<keyword evidence="6 16" id="KW-0963">Cytoplasm</keyword>
<dbReference type="PROSITE" id="PS01312">
    <property type="entry name" value="SECA"/>
    <property type="match status" value="1"/>
</dbReference>
<comment type="catalytic activity">
    <reaction evidence="16">
        <text>ATP + H2O + cellular proteinSide 1 = ADP + phosphate + cellular proteinSide 2.</text>
        <dbReference type="EC" id="7.4.2.8"/>
    </reaction>
</comment>
<dbReference type="SMART" id="SM00958">
    <property type="entry name" value="SecA_PP_bind"/>
    <property type="match status" value="1"/>
</dbReference>
<dbReference type="EC" id="7.4.2.8" evidence="16"/>
<evidence type="ECO:0000256" key="3">
    <source>
        <dbReference type="ARBA" id="ARBA00007650"/>
    </source>
</evidence>
<evidence type="ECO:0000313" key="22">
    <source>
        <dbReference type="Proteomes" id="UP000735592"/>
    </source>
</evidence>
<dbReference type="SUPFAM" id="SSF81767">
    <property type="entry name" value="Pre-protein crosslinking domain of SecA"/>
    <property type="match status" value="1"/>
</dbReference>
<evidence type="ECO:0000256" key="13">
    <source>
        <dbReference type="ARBA" id="ARBA00022967"/>
    </source>
</evidence>
<dbReference type="Gene3D" id="1.10.3060.10">
    <property type="entry name" value="Helical scaffold and wing domains of SecA"/>
    <property type="match status" value="1"/>
</dbReference>
<organism evidence="21 22">
    <name type="scientific">Pseudoduganella danionis</name>
    <dbReference type="NCBI Taxonomy" id="1890295"/>
    <lineage>
        <taxon>Bacteria</taxon>
        <taxon>Pseudomonadati</taxon>
        <taxon>Pseudomonadota</taxon>
        <taxon>Betaproteobacteria</taxon>
        <taxon>Burkholderiales</taxon>
        <taxon>Oxalobacteraceae</taxon>
        <taxon>Telluria group</taxon>
        <taxon>Pseudoduganella</taxon>
    </lineage>
</organism>
<keyword evidence="9 16" id="KW-0547">Nucleotide-binding</keyword>
<comment type="subcellular location">
    <subcellularLocation>
        <location evidence="16">Cell membrane</location>
        <topology evidence="16">Peripheral membrane protein</topology>
        <orientation evidence="16">Cytoplasmic side</orientation>
    </subcellularLocation>
    <subcellularLocation>
        <location evidence="16">Cytoplasm</location>
    </subcellularLocation>
    <subcellularLocation>
        <location evidence="2">Membrane</location>
        <topology evidence="2">Peripheral membrane protein</topology>
    </subcellularLocation>
    <text evidence="16">Distribution is 50-50.</text>
</comment>
<accession>A0ABW9SRM0</accession>
<dbReference type="InterPro" id="IPR011130">
    <property type="entry name" value="SecA_preprotein_X-link_dom"/>
</dbReference>
<dbReference type="InterPro" id="IPR036266">
    <property type="entry name" value="SecA_Wing/Scaffold_sf"/>
</dbReference>
<evidence type="ECO:0000256" key="17">
    <source>
        <dbReference type="RuleBase" id="RU003874"/>
    </source>
</evidence>
<dbReference type="InterPro" id="IPR011116">
    <property type="entry name" value="SecA_Wing/Scaffold"/>
</dbReference>
<feature type="binding site" evidence="16">
    <location>
        <position position="514"/>
    </location>
    <ligand>
        <name>ATP</name>
        <dbReference type="ChEBI" id="CHEBI:30616"/>
    </ligand>
</feature>
<feature type="domain" description="Helicase C-terminal" evidence="19">
    <location>
        <begin position="436"/>
        <end position="644"/>
    </location>
</feature>
<dbReference type="Pfam" id="PF02810">
    <property type="entry name" value="SEC-C"/>
    <property type="match status" value="1"/>
</dbReference>
<dbReference type="RefSeq" id="WP_155434378.1">
    <property type="nucleotide sequence ID" value="NZ_JBHLXK010000004.1"/>
</dbReference>
<dbReference type="InterPro" id="IPR011115">
    <property type="entry name" value="SecA_DEAD"/>
</dbReference>
<dbReference type="NCBIfam" id="NF009538">
    <property type="entry name" value="PRK12904.1"/>
    <property type="match status" value="1"/>
</dbReference>
<dbReference type="InterPro" id="IPR020937">
    <property type="entry name" value="SecA_CS"/>
</dbReference>
<dbReference type="PROSITE" id="PS51192">
    <property type="entry name" value="HELICASE_ATP_BIND_1"/>
    <property type="match status" value="1"/>
</dbReference>
<dbReference type="PANTHER" id="PTHR30612">
    <property type="entry name" value="SECA INNER MEMBRANE COMPONENT OF SEC PROTEIN SECRETION SYSTEM"/>
    <property type="match status" value="1"/>
</dbReference>
<evidence type="ECO:0000256" key="16">
    <source>
        <dbReference type="HAMAP-Rule" id="MF_01382"/>
    </source>
</evidence>
<keyword evidence="5 16" id="KW-1003">Cell membrane</keyword>
<dbReference type="InterPro" id="IPR027417">
    <property type="entry name" value="P-loop_NTPase"/>
</dbReference>
<evidence type="ECO:0000256" key="15">
    <source>
        <dbReference type="ARBA" id="ARBA00023136"/>
    </source>
</evidence>
<dbReference type="Pfam" id="PF01043">
    <property type="entry name" value="SecA_PP_bind"/>
    <property type="match status" value="1"/>
</dbReference>
<comment type="caution">
    <text evidence="21">The sequence shown here is derived from an EMBL/GenBank/DDBJ whole genome shotgun (WGS) entry which is preliminary data.</text>
</comment>
<comment type="function">
    <text evidence="16">Part of the Sec protein translocase complex. Interacts with the SecYEG preprotein conducting channel. Has a central role in coupling the hydrolysis of ATP to the transfer of proteins into and across the cell membrane, serving both as a receptor for the preprotein-SecB complex and as an ATP-driven molecular motor driving the stepwise translocation of polypeptide chains across the membrane.</text>
</comment>
<feature type="domain" description="SecA family profile" evidence="20">
    <location>
        <begin position="1"/>
        <end position="628"/>
    </location>
</feature>
<evidence type="ECO:0000256" key="7">
    <source>
        <dbReference type="ARBA" id="ARBA00022519"/>
    </source>
</evidence>
<dbReference type="HAMAP" id="MF_01382">
    <property type="entry name" value="SecA"/>
    <property type="match status" value="1"/>
</dbReference>
<dbReference type="InterPro" id="IPR000185">
    <property type="entry name" value="SecA"/>
</dbReference>
<dbReference type="Pfam" id="PF07517">
    <property type="entry name" value="SecA_DEAD"/>
    <property type="match status" value="1"/>
</dbReference>
<keyword evidence="13 16" id="KW-1278">Translocase</keyword>
<keyword evidence="22" id="KW-1185">Reference proteome</keyword>
<evidence type="ECO:0000259" key="20">
    <source>
        <dbReference type="PROSITE" id="PS51196"/>
    </source>
</evidence>
<dbReference type="InterPro" id="IPR001650">
    <property type="entry name" value="Helicase_C-like"/>
</dbReference>
<evidence type="ECO:0000256" key="11">
    <source>
        <dbReference type="ARBA" id="ARBA00022840"/>
    </source>
</evidence>
<protein>
    <recommendedName>
        <fullName evidence="16 17">Protein translocase subunit SecA</fullName>
        <ecNumber evidence="16">7.4.2.8</ecNumber>
    </recommendedName>
</protein>
<feature type="binding site" evidence="16">
    <location>
        <begin position="103"/>
        <end position="107"/>
    </location>
    <ligand>
        <name>ATP</name>
        <dbReference type="ChEBI" id="CHEBI:30616"/>
    </ligand>
</feature>
<evidence type="ECO:0000256" key="4">
    <source>
        <dbReference type="ARBA" id="ARBA00022448"/>
    </source>
</evidence>
<evidence type="ECO:0000256" key="5">
    <source>
        <dbReference type="ARBA" id="ARBA00022475"/>
    </source>
</evidence>
<dbReference type="InterPro" id="IPR014018">
    <property type="entry name" value="SecA_motor_DEAD"/>
</dbReference>
<evidence type="ECO:0000313" key="21">
    <source>
        <dbReference type="EMBL" id="MTW32999.1"/>
    </source>
</evidence>
<dbReference type="PRINTS" id="PR00906">
    <property type="entry name" value="SECA"/>
</dbReference>
<dbReference type="PANTHER" id="PTHR30612:SF0">
    <property type="entry name" value="CHLOROPLAST PROTEIN-TRANSPORTING ATPASE"/>
    <property type="match status" value="1"/>
</dbReference>
<reference evidence="21 22" key="1">
    <citation type="submission" date="2019-11" db="EMBL/GenBank/DDBJ databases">
        <title>Type strains purchased from KCTC, JCM and DSMZ.</title>
        <authorList>
            <person name="Lu H."/>
        </authorList>
    </citation>
    <scope>NUCLEOTIDE SEQUENCE [LARGE SCALE GENOMIC DNA]</scope>
    <source>
        <strain evidence="21 22">DSM 103461</strain>
    </source>
</reference>
<evidence type="ECO:0000256" key="14">
    <source>
        <dbReference type="ARBA" id="ARBA00023010"/>
    </source>
</evidence>
<keyword evidence="10" id="KW-0862">Zinc</keyword>
<sequence>MSLLTQIFGSRNQRLLKQYQKTVREINALEPAMEKLSDAELQAKTPAFKERIAQGASLDALLPEAFAVCREASKRVFKMRHFDVQLIGGMVLHYGKIAEMGTGEGKTLTATLPAYLNALSGKGVHIVTVNDYLAQRDADTMSKLYGWLGLSTGINLSQMEHSAKQAAYASDITYGTNNEFGFDYLRDNMVFEARDRVQRALNFGIVDEVDSILIDEARTPLIISGQAENHTDLYYKINEVPRLLTLQIGEETPDGKGKVEVPGDYTKDEKAHQVLLTEAGHEKAEAILTRMGLLPEGASLYDSANISLVHHLYAALRAHALYFKDQHYVVQNNEVVIVDEFTGRLMTGRRWSDGLHQAVEAKEGVKIQNENQTLASITFQNYFRMYAKLAGMTGTADTEAYEFQEIYGLETVVIPPNRPSQRKDRHDQVYKTSAEKYNAMMLEIRECYDRGQPVLVGTTSIENSELLSGILTKGGLPHNVLNAKQHAREAEIIAQAGSPKAITIATNMAGRGTDIVLGGNVEKQIQFIEANPALSDAEKAAQSKALRDGWQALHEQVVAAGGLHIVGTERHESRRVDNQLRGRAARQGDPGMSRFFLSLDDQLLRIFAGDRVRAIMDRLKMPEGEPIEAGIVSRSIESAQRKVEARNFDIRKQLLEYDDVANDQRKVIYQQRNELLEAADISELIDSLRHGAFTDLVREYVPEESVEEQWNLAGLEKALAAEWQIELPLRGLLETEANLNDEDILERVLAAADALYQSKVAIVGKESFAGFERNVMLQSVDSHWREHLAALDHLRQGIHLRGYAQKNPKQEYKREAFELFGQMLDMIKQEVVKLIMTVRIQSREEIDAAEAAMQQSHVENVSYQHADFNPNAAPEELLAPAPAIAGLPAELAGLTGEQLMELGLKVGRNDPCPCGSGKKYKACHGKLA</sequence>
<dbReference type="InterPro" id="IPR036670">
    <property type="entry name" value="SecA_X-link_sf"/>
</dbReference>
<evidence type="ECO:0000256" key="1">
    <source>
        <dbReference type="ARBA" id="ARBA00001947"/>
    </source>
</evidence>
<dbReference type="CDD" id="cd18803">
    <property type="entry name" value="SF2_C_secA"/>
    <property type="match status" value="1"/>
</dbReference>
<keyword evidence="11 16" id="KW-0067">ATP-binding</keyword>
<comment type="subunit">
    <text evidence="16">Monomer and homodimer. Part of the essential Sec protein translocation apparatus which comprises SecA, SecYEG and auxiliary proteins SecDF-YajC and YidC.</text>
</comment>
<evidence type="ECO:0000259" key="19">
    <source>
        <dbReference type="PROSITE" id="PS51194"/>
    </source>
</evidence>
<name>A0ABW9SRM0_9BURK</name>
<dbReference type="CDD" id="cd17928">
    <property type="entry name" value="DEXDc_SecA"/>
    <property type="match status" value="1"/>
</dbReference>
<evidence type="ECO:0000256" key="8">
    <source>
        <dbReference type="ARBA" id="ARBA00022723"/>
    </source>
</evidence>
<keyword evidence="12 16" id="KW-0653">Protein transport</keyword>
<comment type="cofactor">
    <cofactor evidence="1">
        <name>Zn(2+)</name>
        <dbReference type="ChEBI" id="CHEBI:29105"/>
    </cofactor>
</comment>
<dbReference type="PROSITE" id="PS51196">
    <property type="entry name" value="SECA_MOTOR_DEAD"/>
    <property type="match status" value="1"/>
</dbReference>
<evidence type="ECO:0000256" key="12">
    <source>
        <dbReference type="ARBA" id="ARBA00022927"/>
    </source>
</evidence>
<dbReference type="Proteomes" id="UP000735592">
    <property type="component" value="Unassembled WGS sequence"/>
</dbReference>
<dbReference type="InterPro" id="IPR014001">
    <property type="entry name" value="Helicase_ATP-bd"/>
</dbReference>
<dbReference type="PROSITE" id="PS51194">
    <property type="entry name" value="HELICASE_CTER"/>
    <property type="match status" value="1"/>
</dbReference>
<evidence type="ECO:0000256" key="6">
    <source>
        <dbReference type="ARBA" id="ARBA00022490"/>
    </source>
</evidence>
<gene>
    <name evidence="16 21" type="primary">secA</name>
    <name evidence="21" type="ORF">GM655_09185</name>
</gene>
<dbReference type="NCBIfam" id="TIGR00963">
    <property type="entry name" value="secA"/>
    <property type="match status" value="1"/>
</dbReference>
<dbReference type="InterPro" id="IPR004027">
    <property type="entry name" value="SEC_C_motif"/>
</dbReference>
<dbReference type="Gene3D" id="3.90.1440.10">
    <property type="entry name" value="SecA, preprotein cross-linking domain"/>
    <property type="match status" value="1"/>
</dbReference>
<dbReference type="EMBL" id="WNKW01000002">
    <property type="protein sequence ID" value="MTW32999.1"/>
    <property type="molecule type" value="Genomic_DNA"/>
</dbReference>
<dbReference type="SUPFAM" id="SSF81886">
    <property type="entry name" value="Helical scaffold and wing domains of SecA"/>
    <property type="match status" value="1"/>
</dbReference>
<keyword evidence="4 16" id="KW-0813">Transport</keyword>
<evidence type="ECO:0000256" key="2">
    <source>
        <dbReference type="ARBA" id="ARBA00004170"/>
    </source>
</evidence>
<keyword evidence="8" id="KW-0479">Metal-binding</keyword>
<feature type="binding site" evidence="16">
    <location>
        <position position="85"/>
    </location>
    <ligand>
        <name>ATP</name>
        <dbReference type="ChEBI" id="CHEBI:30616"/>
    </ligand>
</feature>
<dbReference type="Gene3D" id="3.40.50.300">
    <property type="entry name" value="P-loop containing nucleotide triphosphate hydrolases"/>
    <property type="match status" value="2"/>
</dbReference>
<feature type="domain" description="Helicase ATP-binding" evidence="18">
    <location>
        <begin position="87"/>
        <end position="245"/>
    </location>
</feature>
<dbReference type="InterPro" id="IPR044722">
    <property type="entry name" value="SecA_SF2_C"/>
</dbReference>
<proteinExistence type="inferred from homology"/>
<evidence type="ECO:0000256" key="10">
    <source>
        <dbReference type="ARBA" id="ARBA00022833"/>
    </source>
</evidence>
<evidence type="ECO:0000259" key="18">
    <source>
        <dbReference type="PROSITE" id="PS51192"/>
    </source>
</evidence>
<dbReference type="SMART" id="SM00957">
    <property type="entry name" value="SecA_DEAD"/>
    <property type="match status" value="1"/>
</dbReference>
<keyword evidence="14 16" id="KW-0811">Translocation</keyword>
<keyword evidence="15 16" id="KW-0472">Membrane</keyword>
<dbReference type="Pfam" id="PF07516">
    <property type="entry name" value="SecA_SW"/>
    <property type="match status" value="1"/>
</dbReference>
<evidence type="ECO:0000256" key="9">
    <source>
        <dbReference type="ARBA" id="ARBA00022741"/>
    </source>
</evidence>
<dbReference type="Pfam" id="PF21090">
    <property type="entry name" value="P-loop_SecA"/>
    <property type="match status" value="1"/>
</dbReference>
<comment type="similarity">
    <text evidence="3 16 17">Belongs to the SecA family.</text>
</comment>
<dbReference type="SUPFAM" id="SSF52540">
    <property type="entry name" value="P-loop containing nucleoside triphosphate hydrolases"/>
    <property type="match status" value="2"/>
</dbReference>
<keyword evidence="7" id="KW-0997">Cell inner membrane</keyword>